<feature type="transmembrane region" description="Helical" evidence="7">
    <location>
        <begin position="82"/>
        <end position="108"/>
    </location>
</feature>
<feature type="transmembrane region" description="Helical" evidence="7">
    <location>
        <begin position="117"/>
        <end position="137"/>
    </location>
</feature>
<dbReference type="eggNOG" id="arCOG00157">
    <property type="taxonomic scope" value="Archaea"/>
</dbReference>
<evidence type="ECO:0000256" key="6">
    <source>
        <dbReference type="ARBA" id="ARBA00023136"/>
    </source>
</evidence>
<evidence type="ECO:0000313" key="9">
    <source>
        <dbReference type="EMBL" id="ESP87365.1"/>
    </source>
</evidence>
<evidence type="ECO:0000256" key="4">
    <source>
        <dbReference type="ARBA" id="ARBA00022692"/>
    </source>
</evidence>
<keyword evidence="3" id="KW-1003">Cell membrane</keyword>
<proteinExistence type="inferred from homology"/>
<dbReference type="PANTHER" id="PTHR43005:SF1">
    <property type="entry name" value="SPERMIDINE_PUTRESCINE TRANSPORT SYSTEM PERMEASE PROTEIN"/>
    <property type="match status" value="1"/>
</dbReference>
<evidence type="ECO:0000256" key="2">
    <source>
        <dbReference type="ARBA" id="ARBA00022448"/>
    </source>
</evidence>
<dbReference type="GO" id="GO:0005886">
    <property type="term" value="C:plasma membrane"/>
    <property type="evidence" value="ECO:0007669"/>
    <property type="project" value="UniProtKB-SubCell"/>
</dbReference>
<evidence type="ECO:0000256" key="5">
    <source>
        <dbReference type="ARBA" id="ARBA00022989"/>
    </source>
</evidence>
<feature type="domain" description="ABC transmembrane type-1" evidence="8">
    <location>
        <begin position="82"/>
        <end position="291"/>
    </location>
</feature>
<sequence length="306" mass="34130">MSVLEAVTDSSAVRARLDDDRTIAWLFVAPALVLLGLVAIYPFAMMIYNSLFDFTQAGRMDEFVGLANYVRVLTDGRFTSGAVFTVGFVLVVVTAEFLLGLGMSLLIYSEFVKRRQIWVVLSLPPMMLSPVVTGLTWRMLLTPEYGMVNHLLGIEVAWLASRPWSAVAVVVADVWMWTPLFVLVFTATIQSIPAVYYEAARVDGMSRWQQFKWVTLPQMRTAIAIVLLLRVVRAFKVFPKIQVLTLGGPGSYTESIAMVTYNYGFRFFDLGRANAAGVLYWLLMFVAAYLIFRSVAEDLISPGGEG</sequence>
<dbReference type="RefSeq" id="WP_023395534.1">
    <property type="nucleotide sequence ID" value="NZ_ASGZ01000060.1"/>
</dbReference>
<evidence type="ECO:0000259" key="8">
    <source>
        <dbReference type="PROSITE" id="PS50928"/>
    </source>
</evidence>
<dbReference type="CDD" id="cd06261">
    <property type="entry name" value="TM_PBP2"/>
    <property type="match status" value="1"/>
</dbReference>
<dbReference type="PANTHER" id="PTHR43005">
    <property type="entry name" value="BLR7065 PROTEIN"/>
    <property type="match status" value="1"/>
</dbReference>
<dbReference type="Pfam" id="PF00528">
    <property type="entry name" value="BPD_transp_1"/>
    <property type="match status" value="1"/>
</dbReference>
<reference evidence="9 10" key="1">
    <citation type="journal article" date="2013" name="Genome Announc.">
        <title>Draft Genome Sequence of 'Candidatus Halobonum tyrrellensis' Strain G22, Isolated from the Hypersaline Waters of Lake Tyrrell, Australia.</title>
        <authorList>
            <person name="Ugalde J.A."/>
            <person name="Narasingarao P."/>
            <person name="Kuo S."/>
            <person name="Podell S."/>
            <person name="Allen E.E."/>
        </authorList>
    </citation>
    <scope>NUCLEOTIDE SEQUENCE [LARGE SCALE GENOMIC DNA]</scope>
    <source>
        <strain evidence="9 10">G22</strain>
    </source>
</reference>
<dbReference type="EMBL" id="ASGZ01000060">
    <property type="protein sequence ID" value="ESP87365.1"/>
    <property type="molecule type" value="Genomic_DNA"/>
</dbReference>
<dbReference type="Gene3D" id="1.10.3720.10">
    <property type="entry name" value="MetI-like"/>
    <property type="match status" value="1"/>
</dbReference>
<keyword evidence="4 7" id="KW-0812">Transmembrane</keyword>
<feature type="transmembrane region" description="Helical" evidence="7">
    <location>
        <begin position="23"/>
        <end position="44"/>
    </location>
</feature>
<dbReference type="PROSITE" id="PS50928">
    <property type="entry name" value="ABC_TM1"/>
    <property type="match status" value="1"/>
</dbReference>
<evidence type="ECO:0000256" key="3">
    <source>
        <dbReference type="ARBA" id="ARBA00022475"/>
    </source>
</evidence>
<name>V4H9K9_9EURY</name>
<comment type="similarity">
    <text evidence="7">Belongs to the binding-protein-dependent transport system permease family.</text>
</comment>
<comment type="caution">
    <text evidence="9">The sequence shown here is derived from an EMBL/GenBank/DDBJ whole genome shotgun (WGS) entry which is preliminary data.</text>
</comment>
<keyword evidence="10" id="KW-1185">Reference proteome</keyword>
<protein>
    <submittedName>
        <fullName evidence="9">Binding-protein-dependent transport systems inner membrane component</fullName>
    </submittedName>
</protein>
<dbReference type="OrthoDB" id="45815at2157"/>
<keyword evidence="5 7" id="KW-1133">Transmembrane helix</keyword>
<evidence type="ECO:0000256" key="7">
    <source>
        <dbReference type="RuleBase" id="RU363032"/>
    </source>
</evidence>
<keyword evidence="2 7" id="KW-0813">Transport</keyword>
<evidence type="ECO:0000256" key="1">
    <source>
        <dbReference type="ARBA" id="ARBA00004651"/>
    </source>
</evidence>
<dbReference type="InterPro" id="IPR000515">
    <property type="entry name" value="MetI-like"/>
</dbReference>
<keyword evidence="6 7" id="KW-0472">Membrane</keyword>
<comment type="subcellular location">
    <subcellularLocation>
        <location evidence="1 7">Cell membrane</location>
        <topology evidence="1 7">Multi-pass membrane protein</topology>
    </subcellularLocation>
</comment>
<feature type="transmembrane region" description="Helical" evidence="7">
    <location>
        <begin position="273"/>
        <end position="292"/>
    </location>
</feature>
<dbReference type="AlphaFoldDB" id="V4H9K9"/>
<dbReference type="Proteomes" id="UP000017840">
    <property type="component" value="Unassembled WGS sequence"/>
</dbReference>
<dbReference type="SUPFAM" id="SSF161098">
    <property type="entry name" value="MetI-like"/>
    <property type="match status" value="1"/>
</dbReference>
<dbReference type="InterPro" id="IPR035906">
    <property type="entry name" value="MetI-like_sf"/>
</dbReference>
<accession>V4H9K9</accession>
<evidence type="ECO:0000313" key="10">
    <source>
        <dbReference type="Proteomes" id="UP000017840"/>
    </source>
</evidence>
<gene>
    <name evidence="9" type="ORF">K933_14803</name>
</gene>
<feature type="transmembrane region" description="Helical" evidence="7">
    <location>
        <begin position="174"/>
        <end position="197"/>
    </location>
</feature>
<organism evidence="9 10">
    <name type="scientific">Candidatus Halobonum tyrrellensis G22</name>
    <dbReference type="NCBI Taxonomy" id="1324957"/>
    <lineage>
        <taxon>Archaea</taxon>
        <taxon>Methanobacteriati</taxon>
        <taxon>Methanobacteriota</taxon>
        <taxon>Stenosarchaea group</taxon>
        <taxon>Halobacteria</taxon>
        <taxon>Halobacteriales</taxon>
        <taxon>Haloferacaceae</taxon>
        <taxon>Candidatus Halobonum</taxon>
    </lineage>
</organism>
<dbReference type="STRING" id="1324957.K933_14803"/>
<dbReference type="GO" id="GO:0055085">
    <property type="term" value="P:transmembrane transport"/>
    <property type="evidence" value="ECO:0007669"/>
    <property type="project" value="InterPro"/>
</dbReference>